<dbReference type="EMBL" id="MPUH01001043">
    <property type="protein sequence ID" value="OMJ70910.1"/>
    <property type="molecule type" value="Genomic_DNA"/>
</dbReference>
<accession>A0A1R2B2R3</accession>
<reference evidence="1 2" key="1">
    <citation type="submission" date="2016-11" db="EMBL/GenBank/DDBJ databases">
        <title>The macronuclear genome of Stentor coeruleus: a giant cell with tiny introns.</title>
        <authorList>
            <person name="Slabodnick M."/>
            <person name="Ruby J.G."/>
            <person name="Reiff S.B."/>
            <person name="Swart E.C."/>
            <person name="Gosai S."/>
            <person name="Prabakaran S."/>
            <person name="Witkowska E."/>
            <person name="Larue G.E."/>
            <person name="Fisher S."/>
            <person name="Freeman R.M."/>
            <person name="Gunawardena J."/>
            <person name="Chu W."/>
            <person name="Stover N.A."/>
            <person name="Gregory B.D."/>
            <person name="Nowacki M."/>
            <person name="Derisi J."/>
            <person name="Roy S.W."/>
            <person name="Marshall W.F."/>
            <person name="Sood P."/>
        </authorList>
    </citation>
    <scope>NUCLEOTIDE SEQUENCE [LARGE SCALE GENOMIC DNA]</scope>
    <source>
        <strain evidence="1">WM001</strain>
    </source>
</reference>
<protein>
    <submittedName>
        <fullName evidence="1">Uncharacterized protein</fullName>
    </submittedName>
</protein>
<organism evidence="1 2">
    <name type="scientific">Stentor coeruleus</name>
    <dbReference type="NCBI Taxonomy" id="5963"/>
    <lineage>
        <taxon>Eukaryota</taxon>
        <taxon>Sar</taxon>
        <taxon>Alveolata</taxon>
        <taxon>Ciliophora</taxon>
        <taxon>Postciliodesmatophora</taxon>
        <taxon>Heterotrichea</taxon>
        <taxon>Heterotrichida</taxon>
        <taxon>Stentoridae</taxon>
        <taxon>Stentor</taxon>
    </lineage>
</organism>
<keyword evidence="2" id="KW-1185">Reference proteome</keyword>
<name>A0A1R2B2R3_9CILI</name>
<evidence type="ECO:0000313" key="1">
    <source>
        <dbReference type="EMBL" id="OMJ70910.1"/>
    </source>
</evidence>
<comment type="caution">
    <text evidence="1">The sequence shown here is derived from an EMBL/GenBank/DDBJ whole genome shotgun (WGS) entry which is preliminary data.</text>
</comment>
<sequence length="134" mass="15479">MEIWRDLEASTFFLLDKANGVQKSCNKYGETPVSFRPYTTGFGNVKISLPMTPDSNYRVQPKKFDGYFQCPRPASHNIVSRRPFTRGFQQHRVKRLPDDVTKIPKPVSYLGFSHVYDPKTIKPIVKAQTPKERD</sequence>
<dbReference type="Proteomes" id="UP000187209">
    <property type="component" value="Unassembled WGS sequence"/>
</dbReference>
<evidence type="ECO:0000313" key="2">
    <source>
        <dbReference type="Proteomes" id="UP000187209"/>
    </source>
</evidence>
<proteinExistence type="predicted"/>
<gene>
    <name evidence="1" type="ORF">SteCoe_31024</name>
</gene>
<dbReference type="AlphaFoldDB" id="A0A1R2B2R3"/>